<dbReference type="GO" id="GO:0000149">
    <property type="term" value="F:SNARE binding"/>
    <property type="evidence" value="ECO:0007669"/>
    <property type="project" value="TreeGrafter"/>
</dbReference>
<evidence type="ECO:0000313" key="2">
    <source>
        <dbReference type="EMBL" id="CAD5211044.1"/>
    </source>
</evidence>
<organism evidence="2 3">
    <name type="scientific">Bursaphelenchus okinawaensis</name>
    <dbReference type="NCBI Taxonomy" id="465554"/>
    <lineage>
        <taxon>Eukaryota</taxon>
        <taxon>Metazoa</taxon>
        <taxon>Ecdysozoa</taxon>
        <taxon>Nematoda</taxon>
        <taxon>Chromadorea</taxon>
        <taxon>Rhabditida</taxon>
        <taxon>Tylenchina</taxon>
        <taxon>Tylenchomorpha</taxon>
        <taxon>Aphelenchoidea</taxon>
        <taxon>Aphelenchoididae</taxon>
        <taxon>Bursaphelenchus</taxon>
    </lineage>
</organism>
<name>A0A811K6M0_9BILA</name>
<dbReference type="PROSITE" id="PS50004">
    <property type="entry name" value="C2"/>
    <property type="match status" value="1"/>
</dbReference>
<dbReference type="GO" id="GO:0005886">
    <property type="term" value="C:plasma membrane"/>
    <property type="evidence" value="ECO:0007669"/>
    <property type="project" value="TreeGrafter"/>
</dbReference>
<dbReference type="EMBL" id="CAJFDH010000002">
    <property type="protein sequence ID" value="CAD5211044.1"/>
    <property type="molecule type" value="Genomic_DNA"/>
</dbReference>
<dbReference type="GO" id="GO:0005544">
    <property type="term" value="F:calcium-dependent phospholipid binding"/>
    <property type="evidence" value="ECO:0007669"/>
    <property type="project" value="TreeGrafter"/>
</dbReference>
<dbReference type="PANTHER" id="PTHR10024">
    <property type="entry name" value="SYNAPTOTAGMIN"/>
    <property type="match status" value="1"/>
</dbReference>
<dbReference type="GO" id="GO:0001786">
    <property type="term" value="F:phosphatidylserine binding"/>
    <property type="evidence" value="ECO:0007669"/>
    <property type="project" value="TreeGrafter"/>
</dbReference>
<dbReference type="GO" id="GO:0070382">
    <property type="term" value="C:exocytic vesicle"/>
    <property type="evidence" value="ECO:0007669"/>
    <property type="project" value="TreeGrafter"/>
</dbReference>
<accession>A0A811K6M0</accession>
<dbReference type="SUPFAM" id="SSF49562">
    <property type="entry name" value="C2 domain (Calcium/lipid-binding domain, CaLB)"/>
    <property type="match status" value="1"/>
</dbReference>
<protein>
    <recommendedName>
        <fullName evidence="1">C2 domain-containing protein</fullName>
    </recommendedName>
</protein>
<dbReference type="InterPro" id="IPR000008">
    <property type="entry name" value="C2_dom"/>
</dbReference>
<dbReference type="OrthoDB" id="67700at2759"/>
<proteinExistence type="predicted"/>
<sequence>MRRLSCIPEAVGQHRFDFHNDIMIENERRASQQEIDSALQFLERRQSSGSNGVVGNIQPDLYRKRGSVVKIASSKDTICVGSVQLQLSYNFSKSDFVVVLLETSFAVQLEECQLIFMLGFNARRESSKIALGTAVPIQTFKFPLSYQELMEKTLTIQLVDSRVPRVVGTSSTPLSKLNPSDELMVLMELDPVEAVVNMGTVQLWLQYLISAQRFTVTIQQSTQVEKADCGTSVFFKATLIMNDKALKKKKTNSKKASDSNLVWNEALMFSIDHNTILKCDMEIALVEVDRNQREKTLGKIQFGKNNSVEGRLWKEILEGRSPPPQWLNLRS</sequence>
<dbReference type="Proteomes" id="UP000614601">
    <property type="component" value="Unassembled WGS sequence"/>
</dbReference>
<dbReference type="GO" id="GO:0017156">
    <property type="term" value="P:calcium-ion regulated exocytosis"/>
    <property type="evidence" value="ECO:0007669"/>
    <property type="project" value="TreeGrafter"/>
</dbReference>
<dbReference type="Gene3D" id="2.60.40.150">
    <property type="entry name" value="C2 domain"/>
    <property type="match status" value="1"/>
</dbReference>
<reference evidence="2" key="1">
    <citation type="submission" date="2020-09" db="EMBL/GenBank/DDBJ databases">
        <authorList>
            <person name="Kikuchi T."/>
        </authorList>
    </citation>
    <scope>NUCLEOTIDE SEQUENCE</scope>
    <source>
        <strain evidence="2">SH1</strain>
    </source>
</reference>
<keyword evidence="3" id="KW-1185">Reference proteome</keyword>
<evidence type="ECO:0000259" key="1">
    <source>
        <dbReference type="PROSITE" id="PS50004"/>
    </source>
</evidence>
<gene>
    <name evidence="2" type="ORF">BOKJ2_LOCUS3497</name>
</gene>
<dbReference type="Pfam" id="PF00168">
    <property type="entry name" value="C2"/>
    <property type="match status" value="1"/>
</dbReference>
<evidence type="ECO:0000313" key="3">
    <source>
        <dbReference type="Proteomes" id="UP000614601"/>
    </source>
</evidence>
<dbReference type="GO" id="GO:0030276">
    <property type="term" value="F:clathrin binding"/>
    <property type="evidence" value="ECO:0007669"/>
    <property type="project" value="TreeGrafter"/>
</dbReference>
<dbReference type="InterPro" id="IPR035892">
    <property type="entry name" value="C2_domain_sf"/>
</dbReference>
<dbReference type="AlphaFoldDB" id="A0A811K6M0"/>
<comment type="caution">
    <text evidence="2">The sequence shown here is derived from an EMBL/GenBank/DDBJ whole genome shotgun (WGS) entry which is preliminary data.</text>
</comment>
<dbReference type="PANTHER" id="PTHR10024:SF378">
    <property type="entry name" value="SYNAPTOTAGMIN BETA, ISOFORM D"/>
    <property type="match status" value="1"/>
</dbReference>
<dbReference type="Proteomes" id="UP000783686">
    <property type="component" value="Unassembled WGS sequence"/>
</dbReference>
<feature type="domain" description="C2" evidence="1">
    <location>
        <begin position="197"/>
        <end position="327"/>
    </location>
</feature>
<dbReference type="GO" id="GO:0005509">
    <property type="term" value="F:calcium ion binding"/>
    <property type="evidence" value="ECO:0007669"/>
    <property type="project" value="TreeGrafter"/>
</dbReference>
<dbReference type="EMBL" id="CAJFCW020000002">
    <property type="protein sequence ID" value="CAG9092595.1"/>
    <property type="molecule type" value="Genomic_DNA"/>
</dbReference>